<dbReference type="STRING" id="1159016.SAMN02927937_01670"/>
<accession>A0A1H6LAS1</accession>
<dbReference type="Proteomes" id="UP000199634">
    <property type="component" value="Unassembled WGS sequence"/>
</dbReference>
<keyword evidence="3" id="KW-1185">Reference proteome</keyword>
<organism evidence="2 3">
    <name type="scientific">Paenimyroides marinum</name>
    <dbReference type="NCBI Taxonomy" id="1159016"/>
    <lineage>
        <taxon>Bacteria</taxon>
        <taxon>Pseudomonadati</taxon>
        <taxon>Bacteroidota</taxon>
        <taxon>Flavobacteriia</taxon>
        <taxon>Flavobacteriales</taxon>
        <taxon>Flavobacteriaceae</taxon>
        <taxon>Paenimyroides</taxon>
    </lineage>
</organism>
<keyword evidence="1" id="KW-1133">Transmembrane helix</keyword>
<gene>
    <name evidence="2" type="ORF">SAMN02927937_01670</name>
</gene>
<dbReference type="EMBL" id="FNXE01000021">
    <property type="protein sequence ID" value="SEH83198.1"/>
    <property type="molecule type" value="Genomic_DNA"/>
</dbReference>
<dbReference type="OrthoDB" id="1345503at2"/>
<sequence length="149" mass="17730">MKLTTEQIQQVDQKLIDFGFTFMDIRIEILDHILCLIETKENLDFKQALDTVFEEQKDYLKTQKLTQWSNVISQRVSLLKDIFLNPVFIFLWILSYFIYDNLPYSNHNLLLEDLDVIPMAIPILSFVFLGLYTFVSKKKLQVLMVRYLP</sequence>
<evidence type="ECO:0000313" key="2">
    <source>
        <dbReference type="EMBL" id="SEH83198.1"/>
    </source>
</evidence>
<proteinExistence type="predicted"/>
<protein>
    <submittedName>
        <fullName evidence="2">Uncharacterized protein</fullName>
    </submittedName>
</protein>
<reference evidence="2 3" key="1">
    <citation type="submission" date="2016-10" db="EMBL/GenBank/DDBJ databases">
        <authorList>
            <person name="de Groot N.N."/>
        </authorList>
    </citation>
    <scope>NUCLEOTIDE SEQUENCE [LARGE SCALE GENOMIC DNA]</scope>
    <source>
        <strain evidence="2 3">CGMCC 1.10825</strain>
    </source>
</reference>
<name>A0A1H6LAS1_9FLAO</name>
<evidence type="ECO:0000256" key="1">
    <source>
        <dbReference type="SAM" id="Phobius"/>
    </source>
</evidence>
<dbReference type="AlphaFoldDB" id="A0A1H6LAS1"/>
<keyword evidence="1" id="KW-0472">Membrane</keyword>
<dbReference type="RefSeq" id="WP_091098896.1">
    <property type="nucleotide sequence ID" value="NZ_FNXE01000021.1"/>
</dbReference>
<keyword evidence="1" id="KW-0812">Transmembrane</keyword>
<feature type="transmembrane region" description="Helical" evidence="1">
    <location>
        <begin position="82"/>
        <end position="99"/>
    </location>
</feature>
<feature type="transmembrane region" description="Helical" evidence="1">
    <location>
        <begin position="119"/>
        <end position="136"/>
    </location>
</feature>
<evidence type="ECO:0000313" key="3">
    <source>
        <dbReference type="Proteomes" id="UP000199634"/>
    </source>
</evidence>